<dbReference type="Proteomes" id="UP001054945">
    <property type="component" value="Unassembled WGS sequence"/>
</dbReference>
<name>A0AAV4YCG3_CAEEX</name>
<accession>A0AAV4YCG3</accession>
<evidence type="ECO:0000313" key="1">
    <source>
        <dbReference type="EMBL" id="GIZ03910.1"/>
    </source>
</evidence>
<gene>
    <name evidence="1" type="ORF">CEXT_5901</name>
</gene>
<reference evidence="1 2" key="1">
    <citation type="submission" date="2021-06" db="EMBL/GenBank/DDBJ databases">
        <title>Caerostris extrusa draft genome.</title>
        <authorList>
            <person name="Kono N."/>
            <person name="Arakawa K."/>
        </authorList>
    </citation>
    <scope>NUCLEOTIDE SEQUENCE [LARGE SCALE GENOMIC DNA]</scope>
</reference>
<comment type="caution">
    <text evidence="1">The sequence shown here is derived from an EMBL/GenBank/DDBJ whole genome shotgun (WGS) entry which is preliminary data.</text>
</comment>
<evidence type="ECO:0000313" key="2">
    <source>
        <dbReference type="Proteomes" id="UP001054945"/>
    </source>
</evidence>
<keyword evidence="2" id="KW-1185">Reference proteome</keyword>
<sequence>MQPENDLLNQHYPILTYITPHIQDSEGIQPKIRAHKISRLNGFGNSYQQNHMQPQKRYTKPTLINSTLCYSTDTKFEGTLTRRTTSKIPYSFKSTQRTCNLRSRWYRLSTKNPTKSSRRGRSKQKAKCKNLEENLLALTKGERFEIQQKMLNKELSCFERYNKSIVHYGLSLDSRKRLGGVRFLAWQIKADFQWWS</sequence>
<proteinExistence type="predicted"/>
<protein>
    <submittedName>
        <fullName evidence="1">Uncharacterized protein</fullName>
    </submittedName>
</protein>
<dbReference type="AlphaFoldDB" id="A0AAV4YCG3"/>
<dbReference type="EMBL" id="BPLR01001668">
    <property type="protein sequence ID" value="GIZ03910.1"/>
    <property type="molecule type" value="Genomic_DNA"/>
</dbReference>
<organism evidence="1 2">
    <name type="scientific">Caerostris extrusa</name>
    <name type="common">Bark spider</name>
    <name type="synonym">Caerostris bankana</name>
    <dbReference type="NCBI Taxonomy" id="172846"/>
    <lineage>
        <taxon>Eukaryota</taxon>
        <taxon>Metazoa</taxon>
        <taxon>Ecdysozoa</taxon>
        <taxon>Arthropoda</taxon>
        <taxon>Chelicerata</taxon>
        <taxon>Arachnida</taxon>
        <taxon>Araneae</taxon>
        <taxon>Araneomorphae</taxon>
        <taxon>Entelegynae</taxon>
        <taxon>Araneoidea</taxon>
        <taxon>Araneidae</taxon>
        <taxon>Caerostris</taxon>
    </lineage>
</organism>